<dbReference type="EMBL" id="JACEFO010002396">
    <property type="protein sequence ID" value="KAF8661449.1"/>
    <property type="molecule type" value="Genomic_DNA"/>
</dbReference>
<evidence type="ECO:0000256" key="1">
    <source>
        <dbReference type="SAM" id="MobiDB-lite"/>
    </source>
</evidence>
<keyword evidence="3" id="KW-1185">Reference proteome</keyword>
<protein>
    <submittedName>
        <fullName evidence="2">Uncharacterized protein</fullName>
    </submittedName>
</protein>
<accession>A0A835E0C1</accession>
<dbReference type="Proteomes" id="UP000636709">
    <property type="component" value="Unassembled WGS sequence"/>
</dbReference>
<sequence>MKTRSCTAATGESGTSFRTSHTTPLKVLGATSRSREKQTSRHTGWPHKQNN</sequence>
<comment type="caution">
    <text evidence="2">The sequence shown here is derived from an EMBL/GenBank/DDBJ whole genome shotgun (WGS) entry which is preliminary data.</text>
</comment>
<gene>
    <name evidence="2" type="ORF">HU200_057034</name>
</gene>
<proteinExistence type="predicted"/>
<dbReference type="AlphaFoldDB" id="A0A835E0C1"/>
<evidence type="ECO:0000313" key="2">
    <source>
        <dbReference type="EMBL" id="KAF8661449.1"/>
    </source>
</evidence>
<feature type="region of interest" description="Disordered" evidence="1">
    <location>
        <begin position="1"/>
        <end position="51"/>
    </location>
</feature>
<reference evidence="2" key="1">
    <citation type="submission" date="2020-07" db="EMBL/GenBank/DDBJ databases">
        <title>Genome sequence and genetic diversity analysis of an under-domesticated orphan crop, white fonio (Digitaria exilis).</title>
        <authorList>
            <person name="Bennetzen J.L."/>
            <person name="Chen S."/>
            <person name="Ma X."/>
            <person name="Wang X."/>
            <person name="Yssel A.E.J."/>
            <person name="Chaluvadi S.R."/>
            <person name="Johnson M."/>
            <person name="Gangashetty P."/>
            <person name="Hamidou F."/>
            <person name="Sanogo M.D."/>
            <person name="Zwaenepoel A."/>
            <person name="Wallace J."/>
            <person name="Van De Peer Y."/>
            <person name="Van Deynze A."/>
        </authorList>
    </citation>
    <scope>NUCLEOTIDE SEQUENCE</scope>
    <source>
        <tissue evidence="2">Leaves</tissue>
    </source>
</reference>
<evidence type="ECO:0000313" key="3">
    <source>
        <dbReference type="Proteomes" id="UP000636709"/>
    </source>
</evidence>
<organism evidence="2 3">
    <name type="scientific">Digitaria exilis</name>
    <dbReference type="NCBI Taxonomy" id="1010633"/>
    <lineage>
        <taxon>Eukaryota</taxon>
        <taxon>Viridiplantae</taxon>
        <taxon>Streptophyta</taxon>
        <taxon>Embryophyta</taxon>
        <taxon>Tracheophyta</taxon>
        <taxon>Spermatophyta</taxon>
        <taxon>Magnoliopsida</taxon>
        <taxon>Liliopsida</taxon>
        <taxon>Poales</taxon>
        <taxon>Poaceae</taxon>
        <taxon>PACMAD clade</taxon>
        <taxon>Panicoideae</taxon>
        <taxon>Panicodae</taxon>
        <taxon>Paniceae</taxon>
        <taxon>Anthephorinae</taxon>
        <taxon>Digitaria</taxon>
    </lineage>
</organism>
<name>A0A835E0C1_9POAL</name>
<feature type="compositionally biased region" description="Polar residues" evidence="1">
    <location>
        <begin position="1"/>
        <end position="23"/>
    </location>
</feature>